<dbReference type="STRING" id="685588.A0A067TED3"/>
<dbReference type="Proteomes" id="UP000027222">
    <property type="component" value="Unassembled WGS sequence"/>
</dbReference>
<evidence type="ECO:0000256" key="2">
    <source>
        <dbReference type="SAM" id="MobiDB-lite"/>
    </source>
</evidence>
<evidence type="ECO:0000313" key="4">
    <source>
        <dbReference type="Proteomes" id="UP000027222"/>
    </source>
</evidence>
<keyword evidence="4" id="KW-1185">Reference proteome</keyword>
<dbReference type="PANTHER" id="PTHR21974">
    <property type="entry name" value="RE15880P"/>
    <property type="match status" value="1"/>
</dbReference>
<feature type="compositionally biased region" description="Polar residues" evidence="2">
    <location>
        <begin position="378"/>
        <end position="390"/>
    </location>
</feature>
<gene>
    <name evidence="3" type="ORF">GALMADRAFT_119275</name>
</gene>
<proteinExistence type="predicted"/>
<dbReference type="OrthoDB" id="2562743at2759"/>
<feature type="coiled-coil region" evidence="1">
    <location>
        <begin position="294"/>
        <end position="321"/>
    </location>
</feature>
<dbReference type="EMBL" id="KL142375">
    <property type="protein sequence ID" value="KDR78264.1"/>
    <property type="molecule type" value="Genomic_DNA"/>
</dbReference>
<name>A0A067TED3_GALM3</name>
<feature type="region of interest" description="Disordered" evidence="2">
    <location>
        <begin position="350"/>
        <end position="441"/>
    </location>
</feature>
<organism evidence="3 4">
    <name type="scientific">Galerina marginata (strain CBS 339.88)</name>
    <dbReference type="NCBI Taxonomy" id="685588"/>
    <lineage>
        <taxon>Eukaryota</taxon>
        <taxon>Fungi</taxon>
        <taxon>Dikarya</taxon>
        <taxon>Basidiomycota</taxon>
        <taxon>Agaricomycotina</taxon>
        <taxon>Agaricomycetes</taxon>
        <taxon>Agaricomycetidae</taxon>
        <taxon>Agaricales</taxon>
        <taxon>Agaricineae</taxon>
        <taxon>Strophariaceae</taxon>
        <taxon>Galerina</taxon>
    </lineage>
</organism>
<dbReference type="PANTHER" id="PTHR21974:SF2">
    <property type="entry name" value="RE15880P"/>
    <property type="match status" value="1"/>
</dbReference>
<evidence type="ECO:0000313" key="3">
    <source>
        <dbReference type="EMBL" id="KDR78264.1"/>
    </source>
</evidence>
<reference evidence="4" key="1">
    <citation type="journal article" date="2014" name="Proc. Natl. Acad. Sci. U.S.A.">
        <title>Extensive sampling of basidiomycete genomes demonstrates inadequacy of the white-rot/brown-rot paradigm for wood decay fungi.</title>
        <authorList>
            <person name="Riley R."/>
            <person name="Salamov A.A."/>
            <person name="Brown D.W."/>
            <person name="Nagy L.G."/>
            <person name="Floudas D."/>
            <person name="Held B.W."/>
            <person name="Levasseur A."/>
            <person name="Lombard V."/>
            <person name="Morin E."/>
            <person name="Otillar R."/>
            <person name="Lindquist E.A."/>
            <person name="Sun H."/>
            <person name="LaButti K.M."/>
            <person name="Schmutz J."/>
            <person name="Jabbour D."/>
            <person name="Luo H."/>
            <person name="Baker S.E."/>
            <person name="Pisabarro A.G."/>
            <person name="Walton J.D."/>
            <person name="Blanchette R.A."/>
            <person name="Henrissat B."/>
            <person name="Martin F."/>
            <person name="Cullen D."/>
            <person name="Hibbett D.S."/>
            <person name="Grigoriev I.V."/>
        </authorList>
    </citation>
    <scope>NUCLEOTIDE SEQUENCE [LARGE SCALE GENOMIC DNA]</scope>
    <source>
        <strain evidence="4">CBS 339.88</strain>
    </source>
</reference>
<protein>
    <submittedName>
        <fullName evidence="3">Uncharacterized protein</fullName>
    </submittedName>
</protein>
<feature type="compositionally biased region" description="Polar residues" evidence="2">
    <location>
        <begin position="410"/>
        <end position="423"/>
    </location>
</feature>
<dbReference type="AlphaFoldDB" id="A0A067TED3"/>
<feature type="compositionally biased region" description="Low complexity" evidence="2">
    <location>
        <begin position="360"/>
        <end position="375"/>
    </location>
</feature>
<sequence length="456" mass="51084">MSDAQDAILANADYHTRLLSTIAELEYVPTARKHQVNYVKDLESQLDSGKKKIVQLAEKTKKERKEHEVLRDSTARRFAHKLVGKREKYEARESKEEREYVEALEREMTERDNLLVIQQLLEEANGVLMDLTDKGTRYESAQAELKVLYERVFDGPSEAFPEDDRLEYDVVDAVRKHEQLQEILNSESRAAELLARASKAMDYCQKSMQEALGYSRYDMWGGGNMADMMERSALRQAQTNASQAEMLVNQAMRVSSAVQPVGRVNIAQGSIVSDIFFDNIFTDMAFHNQIKQSAAQVLLANQRLKAEKDAARRRADGAGAQLLRAAEILDSRRKTLDNFRRATFESYIAHNPPPPSYDHVTTSPTSPSFSVPDVTRSGDPNTTAINNPNSMAADDASQPPLASMAPSMPTPITTQGSVISQGEYQMPEARPSGLQWGSRNPYALAMAEQTRTLSNE</sequence>
<dbReference type="HOGENOM" id="CLU_044873_0_0_1"/>
<keyword evidence="1" id="KW-0175">Coiled coil</keyword>
<accession>A0A067TED3</accession>
<evidence type="ECO:0000256" key="1">
    <source>
        <dbReference type="SAM" id="Coils"/>
    </source>
</evidence>